<reference evidence="1 2" key="1">
    <citation type="submission" date="2018-08" db="EMBL/GenBank/DDBJ databases">
        <title>Hydrogenophaga sp. LA-38 isolated from sludge.</title>
        <authorList>
            <person name="Im W.-T."/>
        </authorList>
    </citation>
    <scope>NUCLEOTIDE SEQUENCE [LARGE SCALE GENOMIC DNA]</scope>
    <source>
        <strain evidence="1 2">LA-38</strain>
    </source>
</reference>
<dbReference type="Proteomes" id="UP000261931">
    <property type="component" value="Unassembled WGS sequence"/>
</dbReference>
<evidence type="ECO:0000313" key="1">
    <source>
        <dbReference type="EMBL" id="RFP80451.1"/>
    </source>
</evidence>
<organism evidence="1 2">
    <name type="scientific">Hydrogenophaga borbori</name>
    <dbReference type="NCBI Taxonomy" id="2294117"/>
    <lineage>
        <taxon>Bacteria</taxon>
        <taxon>Pseudomonadati</taxon>
        <taxon>Pseudomonadota</taxon>
        <taxon>Betaproteobacteria</taxon>
        <taxon>Burkholderiales</taxon>
        <taxon>Comamonadaceae</taxon>
        <taxon>Hydrogenophaga</taxon>
    </lineage>
</organism>
<proteinExistence type="predicted"/>
<dbReference type="SUPFAM" id="SSF48452">
    <property type="entry name" value="TPR-like"/>
    <property type="match status" value="1"/>
</dbReference>
<accession>A0A372EM25</accession>
<evidence type="ECO:0000313" key="2">
    <source>
        <dbReference type="Proteomes" id="UP000261931"/>
    </source>
</evidence>
<dbReference type="EMBL" id="QVLS01000003">
    <property type="protein sequence ID" value="RFP80451.1"/>
    <property type="molecule type" value="Genomic_DNA"/>
</dbReference>
<gene>
    <name evidence="1" type="ORF">DY262_08420</name>
</gene>
<dbReference type="Gene3D" id="1.25.40.10">
    <property type="entry name" value="Tetratricopeptide repeat domain"/>
    <property type="match status" value="1"/>
</dbReference>
<protein>
    <recommendedName>
        <fullName evidence="3">Tetratricopeptide repeat protein</fullName>
    </recommendedName>
</protein>
<sequence length="176" mass="18415">MHHHPHPDPEVAALLEQCAARLAQAGERIGDWVRAATTGQALPALAAHGPAEAARLLTTATRLCDEGAFDQALRPALVLVMQHPGRAAFTFLAGTCLQRTARPAAALPMFGLAGLQDGNRYAALAAFRSGECLAAMGRAADAIPVFEAAVEACRQDPALADLQRLAQHKAEALRAG</sequence>
<dbReference type="RefSeq" id="WP_116958473.1">
    <property type="nucleotide sequence ID" value="NZ_QVLS01000003.1"/>
</dbReference>
<dbReference type="AlphaFoldDB" id="A0A372EM25"/>
<name>A0A372EM25_9BURK</name>
<keyword evidence="2" id="KW-1185">Reference proteome</keyword>
<comment type="caution">
    <text evidence="1">The sequence shown here is derived from an EMBL/GenBank/DDBJ whole genome shotgun (WGS) entry which is preliminary data.</text>
</comment>
<evidence type="ECO:0008006" key="3">
    <source>
        <dbReference type="Google" id="ProtNLM"/>
    </source>
</evidence>
<dbReference type="InterPro" id="IPR011990">
    <property type="entry name" value="TPR-like_helical_dom_sf"/>
</dbReference>